<accession>M5C456</accession>
<organism evidence="1 2">
    <name type="scientific">Thanatephorus cucumeris (strain AG1-IB / isolate 7/3/14)</name>
    <name type="common">Lettuce bottom rot fungus</name>
    <name type="synonym">Rhizoctonia solani</name>
    <dbReference type="NCBI Taxonomy" id="1108050"/>
    <lineage>
        <taxon>Eukaryota</taxon>
        <taxon>Fungi</taxon>
        <taxon>Dikarya</taxon>
        <taxon>Basidiomycota</taxon>
        <taxon>Agaricomycotina</taxon>
        <taxon>Agaricomycetes</taxon>
        <taxon>Cantharellales</taxon>
        <taxon>Ceratobasidiaceae</taxon>
        <taxon>Rhizoctonia</taxon>
        <taxon>Rhizoctonia solani AG-1</taxon>
    </lineage>
</organism>
<gene>
    <name evidence="1" type="ORF">BN14_08850</name>
</gene>
<dbReference type="Proteomes" id="UP000012065">
    <property type="component" value="Unassembled WGS sequence"/>
</dbReference>
<comment type="caution">
    <text evidence="1">The sequence shown here is derived from an EMBL/GenBank/DDBJ whole genome shotgun (WGS) entry which is preliminary data.</text>
</comment>
<proteinExistence type="predicted"/>
<name>M5C456_THACB</name>
<reference evidence="1 2" key="1">
    <citation type="journal article" date="2013" name="J. Biotechnol.">
        <title>Establishment and interpretation of the genome sequence of the phytopathogenic fungus Rhizoctonia solani AG1-IB isolate 7/3/14.</title>
        <authorList>
            <person name="Wibberg D.W."/>
            <person name="Jelonek L.J."/>
            <person name="Rupp O.R."/>
            <person name="Hennig M.H."/>
            <person name="Eikmeyer F.E."/>
            <person name="Goesmann A.G."/>
            <person name="Hartmann A.H."/>
            <person name="Borriss R.B."/>
            <person name="Grosch R.G."/>
            <person name="Puehler A.P."/>
            <person name="Schlueter A.S."/>
        </authorList>
    </citation>
    <scope>NUCLEOTIDE SEQUENCE [LARGE SCALE GENOMIC DNA]</scope>
    <source>
        <strain evidence="2">AG1-IB / isolate 7/3/14</strain>
    </source>
</reference>
<evidence type="ECO:0000313" key="2">
    <source>
        <dbReference type="Proteomes" id="UP000012065"/>
    </source>
</evidence>
<sequence>MAGVLDPVSDKVLVLLKSEESSLVADPVNSAHSVGLGAATGSAGTACALALKDTADTSPLLARYNPPFSLADGLLQGGVDDFKNVSDCYTIWVLRNGDPGVKLGD</sequence>
<dbReference type="EMBL" id="CAOJ01013550">
    <property type="protein sequence ID" value="CCO34743.1"/>
    <property type="molecule type" value="Genomic_DNA"/>
</dbReference>
<evidence type="ECO:0000313" key="1">
    <source>
        <dbReference type="EMBL" id="CCO34743.1"/>
    </source>
</evidence>
<protein>
    <submittedName>
        <fullName evidence="1">Uncharacterized protein</fullName>
    </submittedName>
</protein>
<dbReference type="HOGENOM" id="CLU_2238459_0_0_1"/>
<dbReference type="AlphaFoldDB" id="M5C456"/>